<feature type="region of interest" description="Disordered" evidence="5">
    <location>
        <begin position="245"/>
        <end position="316"/>
    </location>
</feature>
<dbReference type="Pfam" id="PF00641">
    <property type="entry name" value="Zn_ribbon_RanBP"/>
    <property type="match status" value="1"/>
</dbReference>
<dbReference type="GO" id="GO:0006281">
    <property type="term" value="P:DNA repair"/>
    <property type="evidence" value="ECO:0007669"/>
    <property type="project" value="TreeGrafter"/>
</dbReference>
<sequence>MPDIFIQSFTHLNDMKNADKALHMLQRVASLVKPIMRKRGWVLPILAEFFPDNPSLLDVNMGQKILVRLRPAHSPDWFLPEEEVIGTMLHELTHNVHGPHDDKFYKYLSELQEEYEALQRSGYAGEGFFSEGKRLGGNVSRNIPPHLARLRAIEAAEKRLKTARVLGSGGRLGGPSRNVALTPRELAARAAEQRVRDEKSCASGADAQREADKAAKQSVESKVIDLTGNDSDEDVITVKDVHLRPSSSNSIAGSSKVAPKAKEPAKAPLSSRSINTSHVPTTTPIMTSTTKKPSFLRSNPVQKLQSLPQSNSSGEWPCPTCTLVNSARSIQCDACSMRRPYDERKGWSCLTCGEVGNPHDHWTCRFCGEVKLHS</sequence>
<evidence type="ECO:0000256" key="5">
    <source>
        <dbReference type="SAM" id="MobiDB-lite"/>
    </source>
</evidence>
<dbReference type="PROSITE" id="PS01358">
    <property type="entry name" value="ZF_RANBP2_1"/>
    <property type="match status" value="1"/>
</dbReference>
<dbReference type="Proteomes" id="UP000724874">
    <property type="component" value="Unassembled WGS sequence"/>
</dbReference>
<feature type="compositionally biased region" description="Low complexity" evidence="5">
    <location>
        <begin position="280"/>
        <end position="293"/>
    </location>
</feature>
<evidence type="ECO:0000256" key="3">
    <source>
        <dbReference type="ARBA" id="ARBA00022833"/>
    </source>
</evidence>
<dbReference type="Pfam" id="PF08325">
    <property type="entry name" value="WLM"/>
    <property type="match status" value="1"/>
</dbReference>
<dbReference type="InterPro" id="IPR001876">
    <property type="entry name" value="Znf_RanBP2"/>
</dbReference>
<dbReference type="PROSITE" id="PS50199">
    <property type="entry name" value="ZF_RANBP2_2"/>
    <property type="match status" value="1"/>
</dbReference>
<organism evidence="8 9">
    <name type="scientific">Gymnopilus junonius</name>
    <name type="common">Spectacular rustgill mushroom</name>
    <name type="synonym">Gymnopilus spectabilis subsp. junonius</name>
    <dbReference type="NCBI Taxonomy" id="109634"/>
    <lineage>
        <taxon>Eukaryota</taxon>
        <taxon>Fungi</taxon>
        <taxon>Dikarya</taxon>
        <taxon>Basidiomycota</taxon>
        <taxon>Agaricomycotina</taxon>
        <taxon>Agaricomycetes</taxon>
        <taxon>Agaricomycetidae</taxon>
        <taxon>Agaricales</taxon>
        <taxon>Agaricineae</taxon>
        <taxon>Hymenogastraceae</taxon>
        <taxon>Gymnopilus</taxon>
    </lineage>
</organism>
<dbReference type="SMART" id="SM00547">
    <property type="entry name" value="ZnF_RBZ"/>
    <property type="match status" value="1"/>
</dbReference>
<dbReference type="GO" id="GO:0005634">
    <property type="term" value="C:nucleus"/>
    <property type="evidence" value="ECO:0007669"/>
    <property type="project" value="TreeGrafter"/>
</dbReference>
<keyword evidence="1" id="KW-0479">Metal-binding</keyword>
<comment type="caution">
    <text evidence="8">The sequence shown here is derived from an EMBL/GenBank/DDBJ whole genome shotgun (WGS) entry which is preliminary data.</text>
</comment>
<feature type="domain" description="WLM" evidence="7">
    <location>
        <begin position="1"/>
        <end position="196"/>
    </location>
</feature>
<accession>A0A9P5NY82</accession>
<feature type="compositionally biased region" description="Polar residues" evidence="5">
    <location>
        <begin position="296"/>
        <end position="314"/>
    </location>
</feature>
<feature type="domain" description="RanBP2-type" evidence="6">
    <location>
        <begin position="312"/>
        <end position="341"/>
    </location>
</feature>
<evidence type="ECO:0000259" key="6">
    <source>
        <dbReference type="PROSITE" id="PS50199"/>
    </source>
</evidence>
<evidence type="ECO:0000259" key="7">
    <source>
        <dbReference type="PROSITE" id="PS51397"/>
    </source>
</evidence>
<reference evidence="8" key="1">
    <citation type="submission" date="2020-11" db="EMBL/GenBank/DDBJ databases">
        <authorList>
            <consortium name="DOE Joint Genome Institute"/>
            <person name="Ahrendt S."/>
            <person name="Riley R."/>
            <person name="Andreopoulos W."/>
            <person name="LaButti K."/>
            <person name="Pangilinan J."/>
            <person name="Ruiz-duenas F.J."/>
            <person name="Barrasa J.M."/>
            <person name="Sanchez-Garcia M."/>
            <person name="Camarero S."/>
            <person name="Miyauchi S."/>
            <person name="Serrano A."/>
            <person name="Linde D."/>
            <person name="Babiker R."/>
            <person name="Drula E."/>
            <person name="Ayuso-Fernandez I."/>
            <person name="Pacheco R."/>
            <person name="Padilla G."/>
            <person name="Ferreira P."/>
            <person name="Barriuso J."/>
            <person name="Kellner H."/>
            <person name="Castanera R."/>
            <person name="Alfaro M."/>
            <person name="Ramirez L."/>
            <person name="Pisabarro A.G."/>
            <person name="Kuo A."/>
            <person name="Tritt A."/>
            <person name="Lipzen A."/>
            <person name="He G."/>
            <person name="Yan M."/>
            <person name="Ng V."/>
            <person name="Cullen D."/>
            <person name="Martin F."/>
            <person name="Rosso M.-N."/>
            <person name="Henrissat B."/>
            <person name="Hibbett D."/>
            <person name="Martinez A.T."/>
            <person name="Grigoriev I.V."/>
        </authorList>
    </citation>
    <scope>NUCLEOTIDE SEQUENCE</scope>
    <source>
        <strain evidence="8">AH 44721</strain>
    </source>
</reference>
<dbReference type="SUPFAM" id="SSF90209">
    <property type="entry name" value="Ran binding protein zinc finger-like"/>
    <property type="match status" value="1"/>
</dbReference>
<protein>
    <submittedName>
        <fullName evidence="8">WLM domain-containing protein</fullName>
    </submittedName>
</protein>
<keyword evidence="3" id="KW-0862">Zinc</keyword>
<evidence type="ECO:0000256" key="1">
    <source>
        <dbReference type="ARBA" id="ARBA00022723"/>
    </source>
</evidence>
<dbReference type="PANTHER" id="PTHR46622">
    <property type="entry name" value="DNA-DEPENDENT METALLOPROTEASE WSS1"/>
    <property type="match status" value="1"/>
</dbReference>
<evidence type="ECO:0000313" key="9">
    <source>
        <dbReference type="Proteomes" id="UP000724874"/>
    </source>
</evidence>
<dbReference type="GO" id="GO:0008237">
    <property type="term" value="F:metallopeptidase activity"/>
    <property type="evidence" value="ECO:0007669"/>
    <property type="project" value="TreeGrafter"/>
</dbReference>
<dbReference type="EMBL" id="JADNYJ010000002">
    <property type="protein sequence ID" value="KAF8913239.1"/>
    <property type="molecule type" value="Genomic_DNA"/>
</dbReference>
<evidence type="ECO:0000313" key="8">
    <source>
        <dbReference type="EMBL" id="KAF8913239.1"/>
    </source>
</evidence>
<dbReference type="InterPro" id="IPR053000">
    <property type="entry name" value="WSS1-like_metalloprotease"/>
</dbReference>
<proteinExistence type="predicted"/>
<dbReference type="OrthoDB" id="261960at2759"/>
<gene>
    <name evidence="8" type="ORF">CPB84DRAFT_1812114</name>
</gene>
<evidence type="ECO:0000256" key="4">
    <source>
        <dbReference type="PROSITE-ProRule" id="PRU00322"/>
    </source>
</evidence>
<dbReference type="InterPro" id="IPR036443">
    <property type="entry name" value="Znf_RanBP2_sf"/>
</dbReference>
<dbReference type="PROSITE" id="PS51397">
    <property type="entry name" value="WLM"/>
    <property type="match status" value="1"/>
</dbReference>
<evidence type="ECO:0000256" key="2">
    <source>
        <dbReference type="ARBA" id="ARBA00022771"/>
    </source>
</evidence>
<dbReference type="GO" id="GO:0008270">
    <property type="term" value="F:zinc ion binding"/>
    <property type="evidence" value="ECO:0007669"/>
    <property type="project" value="UniProtKB-KW"/>
</dbReference>
<name>A0A9P5NY82_GYMJU</name>
<feature type="region of interest" description="Disordered" evidence="5">
    <location>
        <begin position="192"/>
        <end position="220"/>
    </location>
</feature>
<dbReference type="Gene3D" id="2.30.30.380">
    <property type="entry name" value="Zn-finger domain of Sec23/24"/>
    <property type="match status" value="1"/>
</dbReference>
<dbReference type="PANTHER" id="PTHR46622:SF1">
    <property type="entry name" value="DNA-DEPENDENT METALLOPROTEASE WSS1"/>
    <property type="match status" value="1"/>
</dbReference>
<keyword evidence="9" id="KW-1185">Reference proteome</keyword>
<dbReference type="AlphaFoldDB" id="A0A9P5NY82"/>
<keyword evidence="2 4" id="KW-0863">Zinc-finger</keyword>
<dbReference type="InterPro" id="IPR013536">
    <property type="entry name" value="WLM_dom"/>
</dbReference>